<evidence type="ECO:0000313" key="2">
    <source>
        <dbReference type="WBParaSite" id="SMRG1_44630.1"/>
    </source>
</evidence>
<sequence>MVVCLYDFLRLFIFSRSRAASRAWLVLHAACVNYEEKTSWINASRDCLVFGCTKSLMVNFREIRTPSAVIVPRDIRRVQKDMMRTWKLSTQSSKVES</sequence>
<dbReference type="WBParaSite" id="SMRG1_44630.1">
    <property type="protein sequence ID" value="SMRG1_44630.1"/>
    <property type="gene ID" value="SMRG1_44630"/>
</dbReference>
<organism evidence="1 2">
    <name type="scientific">Schistosoma margrebowiei</name>
    <dbReference type="NCBI Taxonomy" id="48269"/>
    <lineage>
        <taxon>Eukaryota</taxon>
        <taxon>Metazoa</taxon>
        <taxon>Spiralia</taxon>
        <taxon>Lophotrochozoa</taxon>
        <taxon>Platyhelminthes</taxon>
        <taxon>Trematoda</taxon>
        <taxon>Digenea</taxon>
        <taxon>Strigeidida</taxon>
        <taxon>Schistosomatoidea</taxon>
        <taxon>Schistosomatidae</taxon>
        <taxon>Schistosoma</taxon>
    </lineage>
</organism>
<proteinExistence type="predicted"/>
<dbReference type="AlphaFoldDB" id="A0AA84ZTA8"/>
<name>A0AA84ZTA8_9TREM</name>
<reference evidence="2" key="1">
    <citation type="submission" date="2023-11" db="UniProtKB">
        <authorList>
            <consortium name="WormBaseParasite"/>
        </authorList>
    </citation>
    <scope>IDENTIFICATION</scope>
</reference>
<protein>
    <submittedName>
        <fullName evidence="2">Uncharacterized protein</fullName>
    </submittedName>
</protein>
<evidence type="ECO:0000313" key="1">
    <source>
        <dbReference type="Proteomes" id="UP000050790"/>
    </source>
</evidence>
<dbReference type="Proteomes" id="UP000050790">
    <property type="component" value="Unassembled WGS sequence"/>
</dbReference>
<accession>A0AA84ZTA8</accession>